<proteinExistence type="predicted"/>
<evidence type="ECO:0008006" key="3">
    <source>
        <dbReference type="Google" id="ProtNLM"/>
    </source>
</evidence>
<accession>A0A8J3HXA4</accession>
<dbReference type="EMBL" id="BNJF01000001">
    <property type="protein sequence ID" value="GHO43696.1"/>
    <property type="molecule type" value="Genomic_DNA"/>
</dbReference>
<name>A0A8J3HXA4_9CHLR</name>
<comment type="caution">
    <text evidence="1">The sequence shown here is derived from an EMBL/GenBank/DDBJ whole genome shotgun (WGS) entry which is preliminary data.</text>
</comment>
<gene>
    <name evidence="1" type="ORF">KSX_18590</name>
</gene>
<protein>
    <recommendedName>
        <fullName evidence="3">Adhesin domain-containing protein</fullName>
    </recommendedName>
</protein>
<sequence>MSKQRGKRDWRKLIVVISCVLMGAVLLAIGATRSFARTAPLETTTYFLDHPREASLNMTLETGSVRIHRGGGTGVSITGTKYFGAFGATSDVWVKIVQSGNTLQINQGGSEGPIHLGWAGVDLDISVPSTVNINLTMRAGDIALDGLQGRARIRTGSESITITNSLLTDGTELDAGAGTVFVADTILSGKVSMNSNTGMVAFSGDMDPRGMYAFHSDVGTVSVALPGTTSFIVDKMHSGISSIENEFETEHVGKGPYAHIEIFSGTGPVRLRKSEISRLYDILTQS</sequence>
<dbReference type="Proteomes" id="UP000612362">
    <property type="component" value="Unassembled WGS sequence"/>
</dbReference>
<dbReference type="AlphaFoldDB" id="A0A8J3HXA4"/>
<reference evidence="1" key="1">
    <citation type="submission" date="2020-10" db="EMBL/GenBank/DDBJ databases">
        <title>Taxonomic study of unclassified bacteria belonging to the class Ktedonobacteria.</title>
        <authorList>
            <person name="Yabe S."/>
            <person name="Wang C.M."/>
            <person name="Zheng Y."/>
            <person name="Sakai Y."/>
            <person name="Cavaletti L."/>
            <person name="Monciardini P."/>
            <person name="Donadio S."/>
        </authorList>
    </citation>
    <scope>NUCLEOTIDE SEQUENCE</scope>
    <source>
        <strain evidence="1">SOSP1-1</strain>
    </source>
</reference>
<evidence type="ECO:0000313" key="1">
    <source>
        <dbReference type="EMBL" id="GHO43696.1"/>
    </source>
</evidence>
<organism evidence="1 2">
    <name type="scientific">Ktedonospora formicarum</name>
    <dbReference type="NCBI Taxonomy" id="2778364"/>
    <lineage>
        <taxon>Bacteria</taxon>
        <taxon>Bacillati</taxon>
        <taxon>Chloroflexota</taxon>
        <taxon>Ktedonobacteria</taxon>
        <taxon>Ktedonobacterales</taxon>
        <taxon>Ktedonobacteraceae</taxon>
        <taxon>Ktedonospora</taxon>
    </lineage>
</organism>
<evidence type="ECO:0000313" key="2">
    <source>
        <dbReference type="Proteomes" id="UP000612362"/>
    </source>
</evidence>
<dbReference type="RefSeq" id="WP_220193155.1">
    <property type="nucleotide sequence ID" value="NZ_BNJF01000001.1"/>
</dbReference>
<keyword evidence="2" id="KW-1185">Reference proteome</keyword>